<feature type="chain" id="PRO_5022755303" evidence="1">
    <location>
        <begin position="20"/>
        <end position="171"/>
    </location>
</feature>
<protein>
    <submittedName>
        <fullName evidence="2">Uncharacterized protein</fullName>
    </submittedName>
</protein>
<dbReference type="EMBL" id="OOIQ01000003">
    <property type="protein sequence ID" value="SPO44141.1"/>
    <property type="molecule type" value="Genomic_DNA"/>
</dbReference>
<comment type="caution">
    <text evidence="2">The sequence shown here is derived from an EMBL/GenBank/DDBJ whole genome shotgun (WGS) entry which is preliminary data.</text>
</comment>
<proteinExistence type="predicted"/>
<organism evidence="2 3">
    <name type="scientific">Pseudozyma antarctica</name>
    <name type="common">Yeast</name>
    <name type="synonym">Candida antarctica</name>
    <dbReference type="NCBI Taxonomy" id="84753"/>
    <lineage>
        <taxon>Eukaryota</taxon>
        <taxon>Fungi</taxon>
        <taxon>Dikarya</taxon>
        <taxon>Basidiomycota</taxon>
        <taxon>Ustilaginomycotina</taxon>
        <taxon>Ustilaginomycetes</taxon>
        <taxon>Ustilaginales</taxon>
        <taxon>Ustilaginaceae</taxon>
        <taxon>Moesziomyces</taxon>
    </lineage>
</organism>
<gene>
    <name evidence="2" type="ORF">PSANT_01826</name>
</gene>
<name>A0A5C3FKS0_PSEA2</name>
<feature type="signal peptide" evidence="1">
    <location>
        <begin position="1"/>
        <end position="19"/>
    </location>
</feature>
<sequence>MFLKQLLLALGLCAGLASADDYPATPLTVNNAEYEKLCGAGSDPNHVCFTFVGGDLNDVHVEITKGEFGDLPTTSLLVRDDRMRDFTIDDPSKTFSIIWRGYNNALFSYEPQDTSRACSRIGITVLGGNNRLWINDGLVNGEDIDIDTKGSGHALGDFCSKWIRIHVGNDG</sequence>
<dbReference type="Proteomes" id="UP000325008">
    <property type="component" value="Unassembled WGS sequence"/>
</dbReference>
<reference evidence="2" key="1">
    <citation type="submission" date="2018-03" db="EMBL/GenBank/DDBJ databases">
        <authorList>
            <person name="Guldener U."/>
        </authorList>
    </citation>
    <scope>NUCLEOTIDE SEQUENCE [LARGE SCALE GENOMIC DNA]</scope>
    <source>
        <strain evidence="2">ATCC34888</strain>
    </source>
</reference>
<accession>A0A5C3FKS0</accession>
<evidence type="ECO:0000313" key="2">
    <source>
        <dbReference type="EMBL" id="SPO44141.1"/>
    </source>
</evidence>
<evidence type="ECO:0000256" key="1">
    <source>
        <dbReference type="SAM" id="SignalP"/>
    </source>
</evidence>
<evidence type="ECO:0000313" key="3">
    <source>
        <dbReference type="Proteomes" id="UP000325008"/>
    </source>
</evidence>
<keyword evidence="3" id="KW-1185">Reference proteome</keyword>
<dbReference type="RefSeq" id="XP_014658200.1">
    <property type="nucleotide sequence ID" value="XM_014802714.1"/>
</dbReference>
<keyword evidence="1" id="KW-0732">Signal</keyword>
<dbReference type="AlphaFoldDB" id="A0A5C3FKS0"/>